<dbReference type="SUPFAM" id="SSF52833">
    <property type="entry name" value="Thioredoxin-like"/>
    <property type="match status" value="1"/>
</dbReference>
<name>A0ABR4JVT4_9EURO</name>
<dbReference type="SUPFAM" id="SSF47616">
    <property type="entry name" value="GST C-terminal domain-like"/>
    <property type="match status" value="1"/>
</dbReference>
<proteinExistence type="inferred from homology"/>
<dbReference type="Gene3D" id="1.20.1050.130">
    <property type="match status" value="1"/>
</dbReference>
<evidence type="ECO:0000313" key="4">
    <source>
        <dbReference type="EMBL" id="KAL2843917.1"/>
    </source>
</evidence>
<dbReference type="Pfam" id="PF00043">
    <property type="entry name" value="GST_C"/>
    <property type="match status" value="1"/>
</dbReference>
<organism evidence="4 5">
    <name type="scientific">Aspergillus pseudoustus</name>
    <dbReference type="NCBI Taxonomy" id="1810923"/>
    <lineage>
        <taxon>Eukaryota</taxon>
        <taxon>Fungi</taxon>
        <taxon>Dikarya</taxon>
        <taxon>Ascomycota</taxon>
        <taxon>Pezizomycotina</taxon>
        <taxon>Eurotiomycetes</taxon>
        <taxon>Eurotiomycetidae</taxon>
        <taxon>Eurotiales</taxon>
        <taxon>Aspergillaceae</taxon>
        <taxon>Aspergillus</taxon>
        <taxon>Aspergillus subgen. Nidulantes</taxon>
    </lineage>
</organism>
<gene>
    <name evidence="4" type="ORF">BJY01DRAFT_190777</name>
</gene>
<feature type="domain" description="GST C-terminal" evidence="3">
    <location>
        <begin position="94"/>
        <end position="236"/>
    </location>
</feature>
<feature type="domain" description="GST N-terminal" evidence="2">
    <location>
        <begin position="4"/>
        <end position="85"/>
    </location>
</feature>
<dbReference type="SFLD" id="SFLDG00358">
    <property type="entry name" value="Main_(cytGST)"/>
    <property type="match status" value="1"/>
</dbReference>
<dbReference type="Proteomes" id="UP001610446">
    <property type="component" value="Unassembled WGS sequence"/>
</dbReference>
<dbReference type="InterPro" id="IPR004045">
    <property type="entry name" value="Glutathione_S-Trfase_N"/>
</dbReference>
<dbReference type="InterPro" id="IPR004046">
    <property type="entry name" value="GST_C"/>
</dbReference>
<sequence length="236" mass="26907">MPLQPIKIWGHWGGPNPWKVIMLLEELSLPYDLELVEFADVKKPEYLQVTPNGRLPTIQDPNTGVRLWESAAIILYLIEQYDKKHTFSYGGQDQLHERHLCQQWLAFQATTQGPYYGQATWFARFHGEKLPSAIERYVAEILRVIGVLEEGLARNDGKVETGCWLVGDKCTYADLAFVTWAGVGEGLLLELGRADTEGLREEYPRYTAWMAAMRAREKVAWCAERIAEGRSAHGLR</sequence>
<dbReference type="EMBL" id="JBFXLU010000085">
    <property type="protein sequence ID" value="KAL2843917.1"/>
    <property type="molecule type" value="Genomic_DNA"/>
</dbReference>
<dbReference type="PANTHER" id="PTHR44051">
    <property type="entry name" value="GLUTATHIONE S-TRANSFERASE-RELATED"/>
    <property type="match status" value="1"/>
</dbReference>
<reference evidence="4 5" key="1">
    <citation type="submission" date="2024-07" db="EMBL/GenBank/DDBJ databases">
        <title>Section-level genome sequencing and comparative genomics of Aspergillus sections Usti and Cavernicolus.</title>
        <authorList>
            <consortium name="Lawrence Berkeley National Laboratory"/>
            <person name="Nybo J.L."/>
            <person name="Vesth T.C."/>
            <person name="Theobald S."/>
            <person name="Frisvad J.C."/>
            <person name="Larsen T.O."/>
            <person name="Kjaerboelling I."/>
            <person name="Rothschild-Mancinelli K."/>
            <person name="Lyhne E.K."/>
            <person name="Kogle M.E."/>
            <person name="Barry K."/>
            <person name="Clum A."/>
            <person name="Na H."/>
            <person name="Ledsgaard L."/>
            <person name="Lin J."/>
            <person name="Lipzen A."/>
            <person name="Kuo A."/>
            <person name="Riley R."/>
            <person name="Mondo S."/>
            <person name="Labutti K."/>
            <person name="Haridas S."/>
            <person name="Pangalinan J."/>
            <person name="Salamov A.A."/>
            <person name="Simmons B.A."/>
            <person name="Magnuson J.K."/>
            <person name="Chen J."/>
            <person name="Drula E."/>
            <person name="Henrissat B."/>
            <person name="Wiebenga A."/>
            <person name="Lubbers R.J."/>
            <person name="Gomes A.C."/>
            <person name="Makela M.R."/>
            <person name="Stajich J."/>
            <person name="Grigoriev I.V."/>
            <person name="Mortensen U.H."/>
            <person name="De Vries R.P."/>
            <person name="Baker S.E."/>
            <person name="Andersen M.R."/>
        </authorList>
    </citation>
    <scope>NUCLEOTIDE SEQUENCE [LARGE SCALE GENOMIC DNA]</scope>
    <source>
        <strain evidence="4 5">CBS 123904</strain>
    </source>
</reference>
<dbReference type="InterPro" id="IPR036282">
    <property type="entry name" value="Glutathione-S-Trfase_C_sf"/>
</dbReference>
<evidence type="ECO:0000259" key="2">
    <source>
        <dbReference type="PROSITE" id="PS50404"/>
    </source>
</evidence>
<dbReference type="PANTHER" id="PTHR44051:SF3">
    <property type="entry name" value="TRANSCRIPTIONAL REGULATOR URE2"/>
    <property type="match status" value="1"/>
</dbReference>
<comment type="caution">
    <text evidence="4">The sequence shown here is derived from an EMBL/GenBank/DDBJ whole genome shotgun (WGS) entry which is preliminary data.</text>
</comment>
<dbReference type="PROSITE" id="PS50405">
    <property type="entry name" value="GST_CTER"/>
    <property type="match status" value="1"/>
</dbReference>
<dbReference type="InterPro" id="IPR040079">
    <property type="entry name" value="Glutathione_S-Trfase"/>
</dbReference>
<dbReference type="InterPro" id="IPR010987">
    <property type="entry name" value="Glutathione-S-Trfase_C-like"/>
</dbReference>
<keyword evidence="5" id="KW-1185">Reference proteome</keyword>
<dbReference type="PROSITE" id="PS50404">
    <property type="entry name" value="GST_NTER"/>
    <property type="match status" value="1"/>
</dbReference>
<protein>
    <submittedName>
        <fullName evidence="4">Glutathione S-transferase</fullName>
    </submittedName>
</protein>
<dbReference type="Pfam" id="PF13409">
    <property type="entry name" value="GST_N_2"/>
    <property type="match status" value="1"/>
</dbReference>
<dbReference type="SFLD" id="SFLDS00019">
    <property type="entry name" value="Glutathione_Transferase_(cytos"/>
    <property type="match status" value="1"/>
</dbReference>
<dbReference type="InterPro" id="IPR036249">
    <property type="entry name" value="Thioredoxin-like_sf"/>
</dbReference>
<comment type="similarity">
    <text evidence="1">Belongs to the GST superfamily.</text>
</comment>
<evidence type="ECO:0000259" key="3">
    <source>
        <dbReference type="PROSITE" id="PS50405"/>
    </source>
</evidence>
<evidence type="ECO:0000256" key="1">
    <source>
        <dbReference type="ARBA" id="ARBA00007409"/>
    </source>
</evidence>
<dbReference type="CDD" id="cd03048">
    <property type="entry name" value="GST_N_Ure2p_like"/>
    <property type="match status" value="1"/>
</dbReference>
<accession>A0ABR4JVT4</accession>
<evidence type="ECO:0000313" key="5">
    <source>
        <dbReference type="Proteomes" id="UP001610446"/>
    </source>
</evidence>